<protein>
    <submittedName>
        <fullName evidence="1">Uncharacterized protein</fullName>
    </submittedName>
</protein>
<reference evidence="1 2" key="2">
    <citation type="journal article" date="2022" name="Mol. Ecol. Resour.">
        <title>The genomes of chicory, endive, great burdock and yacon provide insights into Asteraceae paleo-polyploidization history and plant inulin production.</title>
        <authorList>
            <person name="Fan W."/>
            <person name="Wang S."/>
            <person name="Wang H."/>
            <person name="Wang A."/>
            <person name="Jiang F."/>
            <person name="Liu H."/>
            <person name="Zhao H."/>
            <person name="Xu D."/>
            <person name="Zhang Y."/>
        </authorList>
    </citation>
    <scope>NUCLEOTIDE SEQUENCE [LARGE SCALE GENOMIC DNA]</scope>
    <source>
        <strain evidence="2">cv. Yunnan</strain>
        <tissue evidence="1">Leaves</tissue>
    </source>
</reference>
<proteinExistence type="predicted"/>
<comment type="caution">
    <text evidence="1">The sequence shown here is derived from an EMBL/GenBank/DDBJ whole genome shotgun (WGS) entry which is preliminary data.</text>
</comment>
<dbReference type="Proteomes" id="UP001056120">
    <property type="component" value="Linkage Group LG14"/>
</dbReference>
<gene>
    <name evidence="1" type="ORF">L1987_43011</name>
</gene>
<name>A0ACB9GLL6_9ASTR</name>
<evidence type="ECO:0000313" key="2">
    <source>
        <dbReference type="Proteomes" id="UP001056120"/>
    </source>
</evidence>
<reference evidence="2" key="1">
    <citation type="journal article" date="2022" name="Mol. Ecol. Resour.">
        <title>The genomes of chicory, endive, great burdock and yacon provide insights into Asteraceae palaeo-polyploidization history and plant inulin production.</title>
        <authorList>
            <person name="Fan W."/>
            <person name="Wang S."/>
            <person name="Wang H."/>
            <person name="Wang A."/>
            <person name="Jiang F."/>
            <person name="Liu H."/>
            <person name="Zhao H."/>
            <person name="Xu D."/>
            <person name="Zhang Y."/>
        </authorList>
    </citation>
    <scope>NUCLEOTIDE SEQUENCE [LARGE SCALE GENOMIC DNA]</scope>
    <source>
        <strain evidence="2">cv. Yunnan</strain>
    </source>
</reference>
<keyword evidence="2" id="KW-1185">Reference proteome</keyword>
<dbReference type="EMBL" id="CM042031">
    <property type="protein sequence ID" value="KAI3783920.1"/>
    <property type="molecule type" value="Genomic_DNA"/>
</dbReference>
<organism evidence="1 2">
    <name type="scientific">Smallanthus sonchifolius</name>
    <dbReference type="NCBI Taxonomy" id="185202"/>
    <lineage>
        <taxon>Eukaryota</taxon>
        <taxon>Viridiplantae</taxon>
        <taxon>Streptophyta</taxon>
        <taxon>Embryophyta</taxon>
        <taxon>Tracheophyta</taxon>
        <taxon>Spermatophyta</taxon>
        <taxon>Magnoliopsida</taxon>
        <taxon>eudicotyledons</taxon>
        <taxon>Gunneridae</taxon>
        <taxon>Pentapetalae</taxon>
        <taxon>asterids</taxon>
        <taxon>campanulids</taxon>
        <taxon>Asterales</taxon>
        <taxon>Asteraceae</taxon>
        <taxon>Asteroideae</taxon>
        <taxon>Heliantheae alliance</taxon>
        <taxon>Millerieae</taxon>
        <taxon>Smallanthus</taxon>
    </lineage>
</organism>
<evidence type="ECO:0000313" key="1">
    <source>
        <dbReference type="EMBL" id="KAI3783920.1"/>
    </source>
</evidence>
<sequence length="323" mass="35917">MSDHEEENSSSKSASMGSHSARRFKMVWTKRLRKKFLEAVEKLGVDNAAPKKILELMKVNGLTRDHVSSYLQKHRFLLKKLANENYGVQTASKSSLLECSMANDAFWNNSSLMLNHDQMNWPSYSGMHTTNPPIVNISSSCFPSLEASNLNTTISSELIHSGPLPNEGYSMQEMANRLDEQGNLIYDTISMGVVNSLKSSNSGFVPNLDDFLYDYGGCTTDVYPYNNIEMGSSSGVNMNTELPMSWNQENPINIANFSNSSFVENSKCFVRNYSCQSEFVEMGSLYDSNSNGNLENGIGEDDLLLTEADMASLLAYADYNGEC</sequence>
<accession>A0ACB9GLL6</accession>